<dbReference type="AlphaFoldDB" id="A0A5C3LYY6"/>
<sequence length="71" mass="7949">MYFTFSSSLADNASLRCRYSSASWGLWVGSLRVVSDQTSYVLIALPSLLCAFPLQHFTSLYSFAFLRTPVT</sequence>
<accession>A0A5C3LYY6</accession>
<protein>
    <submittedName>
        <fullName evidence="1">Uncharacterized protein</fullName>
    </submittedName>
</protein>
<proteinExistence type="predicted"/>
<evidence type="ECO:0000313" key="1">
    <source>
        <dbReference type="EMBL" id="TFK37905.1"/>
    </source>
</evidence>
<gene>
    <name evidence="1" type="ORF">BDQ12DRAFT_684340</name>
</gene>
<dbReference type="Proteomes" id="UP000308652">
    <property type="component" value="Unassembled WGS sequence"/>
</dbReference>
<organism evidence="1 2">
    <name type="scientific">Crucibulum laeve</name>
    <dbReference type="NCBI Taxonomy" id="68775"/>
    <lineage>
        <taxon>Eukaryota</taxon>
        <taxon>Fungi</taxon>
        <taxon>Dikarya</taxon>
        <taxon>Basidiomycota</taxon>
        <taxon>Agaricomycotina</taxon>
        <taxon>Agaricomycetes</taxon>
        <taxon>Agaricomycetidae</taxon>
        <taxon>Agaricales</taxon>
        <taxon>Agaricineae</taxon>
        <taxon>Nidulariaceae</taxon>
        <taxon>Crucibulum</taxon>
    </lineage>
</organism>
<keyword evidence="2" id="KW-1185">Reference proteome</keyword>
<reference evidence="1 2" key="1">
    <citation type="journal article" date="2019" name="Nat. Ecol. Evol.">
        <title>Megaphylogeny resolves global patterns of mushroom evolution.</title>
        <authorList>
            <person name="Varga T."/>
            <person name="Krizsan K."/>
            <person name="Foldi C."/>
            <person name="Dima B."/>
            <person name="Sanchez-Garcia M."/>
            <person name="Sanchez-Ramirez S."/>
            <person name="Szollosi G.J."/>
            <person name="Szarkandi J.G."/>
            <person name="Papp V."/>
            <person name="Albert L."/>
            <person name="Andreopoulos W."/>
            <person name="Angelini C."/>
            <person name="Antonin V."/>
            <person name="Barry K.W."/>
            <person name="Bougher N.L."/>
            <person name="Buchanan P."/>
            <person name="Buyck B."/>
            <person name="Bense V."/>
            <person name="Catcheside P."/>
            <person name="Chovatia M."/>
            <person name="Cooper J."/>
            <person name="Damon W."/>
            <person name="Desjardin D."/>
            <person name="Finy P."/>
            <person name="Geml J."/>
            <person name="Haridas S."/>
            <person name="Hughes K."/>
            <person name="Justo A."/>
            <person name="Karasinski D."/>
            <person name="Kautmanova I."/>
            <person name="Kiss B."/>
            <person name="Kocsube S."/>
            <person name="Kotiranta H."/>
            <person name="LaButti K.M."/>
            <person name="Lechner B.E."/>
            <person name="Liimatainen K."/>
            <person name="Lipzen A."/>
            <person name="Lukacs Z."/>
            <person name="Mihaltcheva S."/>
            <person name="Morgado L.N."/>
            <person name="Niskanen T."/>
            <person name="Noordeloos M.E."/>
            <person name="Ohm R.A."/>
            <person name="Ortiz-Santana B."/>
            <person name="Ovrebo C."/>
            <person name="Racz N."/>
            <person name="Riley R."/>
            <person name="Savchenko A."/>
            <person name="Shiryaev A."/>
            <person name="Soop K."/>
            <person name="Spirin V."/>
            <person name="Szebenyi C."/>
            <person name="Tomsovsky M."/>
            <person name="Tulloss R.E."/>
            <person name="Uehling J."/>
            <person name="Grigoriev I.V."/>
            <person name="Vagvolgyi C."/>
            <person name="Papp T."/>
            <person name="Martin F.M."/>
            <person name="Miettinen O."/>
            <person name="Hibbett D.S."/>
            <person name="Nagy L.G."/>
        </authorList>
    </citation>
    <scope>NUCLEOTIDE SEQUENCE [LARGE SCALE GENOMIC DNA]</scope>
    <source>
        <strain evidence="1 2">CBS 166.37</strain>
    </source>
</reference>
<name>A0A5C3LYY6_9AGAR</name>
<evidence type="ECO:0000313" key="2">
    <source>
        <dbReference type="Proteomes" id="UP000308652"/>
    </source>
</evidence>
<dbReference type="EMBL" id="ML213605">
    <property type="protein sequence ID" value="TFK37905.1"/>
    <property type="molecule type" value="Genomic_DNA"/>
</dbReference>